<proteinExistence type="predicted"/>
<feature type="non-terminal residue" evidence="1">
    <location>
        <position position="1"/>
    </location>
</feature>
<keyword evidence="2" id="KW-1185">Reference proteome</keyword>
<protein>
    <recommendedName>
        <fullName evidence="3">Transposase</fullName>
    </recommendedName>
</protein>
<reference evidence="2" key="1">
    <citation type="journal article" date="2020" name="Stud. Mycol.">
        <title>101 Dothideomycetes genomes: A test case for predicting lifestyles and emergence of pathogens.</title>
        <authorList>
            <person name="Haridas S."/>
            <person name="Albert R."/>
            <person name="Binder M."/>
            <person name="Bloem J."/>
            <person name="LaButti K."/>
            <person name="Salamov A."/>
            <person name="Andreopoulos B."/>
            <person name="Baker S."/>
            <person name="Barry K."/>
            <person name="Bills G."/>
            <person name="Bluhm B."/>
            <person name="Cannon C."/>
            <person name="Castanera R."/>
            <person name="Culley D."/>
            <person name="Daum C."/>
            <person name="Ezra D."/>
            <person name="Gonzalez J."/>
            <person name="Henrissat B."/>
            <person name="Kuo A."/>
            <person name="Liang C."/>
            <person name="Lipzen A."/>
            <person name="Lutzoni F."/>
            <person name="Magnuson J."/>
            <person name="Mondo S."/>
            <person name="Nolan M."/>
            <person name="Ohm R."/>
            <person name="Pangilinan J."/>
            <person name="Park H.-J."/>
            <person name="Ramirez L."/>
            <person name="Alfaro M."/>
            <person name="Sun H."/>
            <person name="Tritt A."/>
            <person name="Yoshinaga Y."/>
            <person name="Zwiers L.-H."/>
            <person name="Turgeon B."/>
            <person name="Goodwin S."/>
            <person name="Spatafora J."/>
            <person name="Crous P."/>
            <person name="Grigoriev I."/>
        </authorList>
    </citation>
    <scope>NUCLEOTIDE SEQUENCE [LARGE SCALE GENOMIC DNA]</scope>
    <source>
        <strain evidence="2">CBS 304.66</strain>
    </source>
</reference>
<accession>A0A9P4N0Q0</accession>
<name>A0A9P4N0Q0_9PLEO</name>
<dbReference type="EMBL" id="ML986820">
    <property type="protein sequence ID" value="KAF2257909.1"/>
    <property type="molecule type" value="Genomic_DNA"/>
</dbReference>
<dbReference type="Proteomes" id="UP000800093">
    <property type="component" value="Unassembled WGS sequence"/>
</dbReference>
<comment type="caution">
    <text evidence="1">The sequence shown here is derived from an EMBL/GenBank/DDBJ whole genome shotgun (WGS) entry which is preliminary data.</text>
</comment>
<gene>
    <name evidence="1" type="ORF">CC78DRAFT_480947</name>
</gene>
<sequence>KIIKIRRCYYTIVSLLDSAFKRLIKGCKIAMQNTTILKAKNTILRAVNARKIRQ</sequence>
<evidence type="ECO:0008006" key="3">
    <source>
        <dbReference type="Google" id="ProtNLM"/>
    </source>
</evidence>
<evidence type="ECO:0000313" key="2">
    <source>
        <dbReference type="Proteomes" id="UP000800093"/>
    </source>
</evidence>
<organism evidence="1 2">
    <name type="scientific">Lojkania enalia</name>
    <dbReference type="NCBI Taxonomy" id="147567"/>
    <lineage>
        <taxon>Eukaryota</taxon>
        <taxon>Fungi</taxon>
        <taxon>Dikarya</taxon>
        <taxon>Ascomycota</taxon>
        <taxon>Pezizomycotina</taxon>
        <taxon>Dothideomycetes</taxon>
        <taxon>Pleosporomycetidae</taxon>
        <taxon>Pleosporales</taxon>
        <taxon>Pleosporales incertae sedis</taxon>
        <taxon>Lojkania</taxon>
    </lineage>
</organism>
<dbReference type="AlphaFoldDB" id="A0A9P4N0Q0"/>
<evidence type="ECO:0000313" key="1">
    <source>
        <dbReference type="EMBL" id="KAF2257909.1"/>
    </source>
</evidence>